<keyword evidence="2" id="KW-0812">Transmembrane</keyword>
<dbReference type="GeneID" id="105227969"/>
<sequence>MSLLKNLFQSKAAQPASNENVPREVNMGEEMRRLMHRQDIEAAMESAKPFLLTAALAWPTVWLYRGFEWHTKRGKETLPLYIRKTFFAAKITQLSVLLLGLIYAIGSTQPRRF</sequence>
<feature type="compositionally biased region" description="Polar residues" evidence="1">
    <location>
        <begin position="7"/>
        <end position="20"/>
    </location>
</feature>
<dbReference type="AlphaFoldDB" id="A0A034W1J6"/>
<dbReference type="EMBL" id="GAKP01010388">
    <property type="protein sequence ID" value="JAC48564.1"/>
    <property type="molecule type" value="Transcribed_RNA"/>
</dbReference>
<evidence type="ECO:0000256" key="2">
    <source>
        <dbReference type="SAM" id="Phobius"/>
    </source>
</evidence>
<reference evidence="3" key="1">
    <citation type="journal article" date="2014" name="BMC Genomics">
        <title>Characterizing the developmental transcriptome of the oriental fruit fly, Bactrocera dorsalis (Diptera: Tephritidae) through comparative genomic analysis with Drosophila melanogaster utilizing modENCODE datasets.</title>
        <authorList>
            <person name="Geib S.M."/>
            <person name="Calla B."/>
            <person name="Hall B."/>
            <person name="Hou S."/>
            <person name="Manoukis N.C."/>
        </authorList>
    </citation>
    <scope>NUCLEOTIDE SEQUENCE</scope>
    <source>
        <strain evidence="3">Punador</strain>
    </source>
</reference>
<proteinExistence type="predicted"/>
<organism evidence="3">
    <name type="scientific">Bactrocera dorsalis</name>
    <name type="common">Oriental fruit fly</name>
    <name type="synonym">Dacus dorsalis</name>
    <dbReference type="NCBI Taxonomy" id="27457"/>
    <lineage>
        <taxon>Eukaryota</taxon>
        <taxon>Metazoa</taxon>
        <taxon>Ecdysozoa</taxon>
        <taxon>Arthropoda</taxon>
        <taxon>Hexapoda</taxon>
        <taxon>Insecta</taxon>
        <taxon>Pterygota</taxon>
        <taxon>Neoptera</taxon>
        <taxon>Endopterygota</taxon>
        <taxon>Diptera</taxon>
        <taxon>Brachycera</taxon>
        <taxon>Muscomorpha</taxon>
        <taxon>Tephritoidea</taxon>
        <taxon>Tephritidae</taxon>
        <taxon>Bactrocera</taxon>
        <taxon>Bactrocera</taxon>
    </lineage>
</organism>
<evidence type="ECO:0000256" key="1">
    <source>
        <dbReference type="SAM" id="MobiDB-lite"/>
    </source>
</evidence>
<dbReference type="EMBL" id="GAKP01010390">
    <property type="protein sequence ID" value="JAC48562.1"/>
    <property type="molecule type" value="Transcribed_RNA"/>
</dbReference>
<accession>A0A034W1J6</accession>
<dbReference type="OrthoDB" id="7912890at2759"/>
<protein>
    <recommendedName>
        <fullName evidence="4">HIG1 domain-containing protein</fullName>
    </recommendedName>
</protein>
<feature type="region of interest" description="Disordered" evidence="1">
    <location>
        <begin position="1"/>
        <end position="22"/>
    </location>
</feature>
<evidence type="ECO:0008006" key="4">
    <source>
        <dbReference type="Google" id="ProtNLM"/>
    </source>
</evidence>
<dbReference type="KEGG" id="bdr:105227969"/>
<name>A0A034W1J6_BACDO</name>
<feature type="transmembrane region" description="Helical" evidence="2">
    <location>
        <begin position="87"/>
        <end position="106"/>
    </location>
</feature>
<keyword evidence="2" id="KW-0472">Membrane</keyword>
<keyword evidence="2" id="KW-1133">Transmembrane helix</keyword>
<dbReference type="RefSeq" id="XP_011205850.2">
    <property type="nucleotide sequence ID" value="XM_011207548.3"/>
</dbReference>
<evidence type="ECO:0000313" key="3">
    <source>
        <dbReference type="EMBL" id="JAC48564.1"/>
    </source>
</evidence>